<protein>
    <submittedName>
        <fullName evidence="1">Uncharacterized protein</fullName>
    </submittedName>
</protein>
<comment type="caution">
    <text evidence="1">The sequence shown here is derived from an EMBL/GenBank/DDBJ whole genome shotgun (WGS) entry which is preliminary data.</text>
</comment>
<evidence type="ECO:0000313" key="1">
    <source>
        <dbReference type="EMBL" id="KAJ9117855.1"/>
    </source>
</evidence>
<dbReference type="EMBL" id="JASBWS010000001">
    <property type="protein sequence ID" value="KAJ9117855.1"/>
    <property type="molecule type" value="Genomic_DNA"/>
</dbReference>
<accession>A0ACC2X391</accession>
<name>A0ACC2X391_9TREE</name>
<dbReference type="Proteomes" id="UP001230649">
    <property type="component" value="Unassembled WGS sequence"/>
</dbReference>
<keyword evidence="2" id="KW-1185">Reference proteome</keyword>
<gene>
    <name evidence="1" type="ORF">QFC20_000135</name>
</gene>
<reference evidence="1" key="1">
    <citation type="submission" date="2023-04" db="EMBL/GenBank/DDBJ databases">
        <title>Draft Genome sequencing of Naganishia species isolated from polar environments using Oxford Nanopore Technology.</title>
        <authorList>
            <person name="Leo P."/>
            <person name="Venkateswaran K."/>
        </authorList>
    </citation>
    <scope>NUCLEOTIDE SEQUENCE</scope>
    <source>
        <strain evidence="1">MNA-CCFEE 5262</strain>
    </source>
</reference>
<sequence length="179" mass="19075">MLGRRSGPWLDSSAVEENGNGNADVSALSQTRQQRVEAGTKVMADSFTVAVLPFSTDKDLVEKYKNPRGGLNLDSLAGTIGYRHCLPPSAFATSKEDGMTGITTASIIKASHDAGLYIATAAADRIDMFENLAAPSEIQDIRFSGFVTYTGSSSMEVFVRMEGLGTKASDKPKTIMLGK</sequence>
<evidence type="ECO:0000313" key="2">
    <source>
        <dbReference type="Proteomes" id="UP001230649"/>
    </source>
</evidence>
<proteinExistence type="predicted"/>
<organism evidence="1 2">
    <name type="scientific">Naganishia adeliensis</name>
    <dbReference type="NCBI Taxonomy" id="92952"/>
    <lineage>
        <taxon>Eukaryota</taxon>
        <taxon>Fungi</taxon>
        <taxon>Dikarya</taxon>
        <taxon>Basidiomycota</taxon>
        <taxon>Agaricomycotina</taxon>
        <taxon>Tremellomycetes</taxon>
        <taxon>Filobasidiales</taxon>
        <taxon>Filobasidiaceae</taxon>
        <taxon>Naganishia</taxon>
    </lineage>
</organism>